<name>A0ABY6KBZ8_9ARAC</name>
<reference evidence="2 3" key="1">
    <citation type="submission" date="2022-01" db="EMBL/GenBank/DDBJ databases">
        <title>A chromosomal length assembly of Cordylochernes scorpioides.</title>
        <authorList>
            <person name="Zeh D."/>
            <person name="Zeh J."/>
        </authorList>
    </citation>
    <scope>NUCLEOTIDE SEQUENCE [LARGE SCALE GENOMIC DNA]</scope>
    <source>
        <strain evidence="2">IN4F17</strain>
        <tissue evidence="2">Whole Body</tissue>
    </source>
</reference>
<feature type="region of interest" description="Disordered" evidence="1">
    <location>
        <begin position="1"/>
        <end position="85"/>
    </location>
</feature>
<evidence type="ECO:0000313" key="2">
    <source>
        <dbReference type="EMBL" id="UYV64755.1"/>
    </source>
</evidence>
<evidence type="ECO:0000256" key="1">
    <source>
        <dbReference type="SAM" id="MobiDB-lite"/>
    </source>
</evidence>
<protein>
    <submittedName>
        <fullName evidence="2">Uncharacterized protein</fullName>
    </submittedName>
</protein>
<gene>
    <name evidence="2" type="ORF">LAZ67_3001859</name>
</gene>
<keyword evidence="3" id="KW-1185">Reference proteome</keyword>
<feature type="compositionally biased region" description="Basic residues" evidence="1">
    <location>
        <begin position="19"/>
        <end position="32"/>
    </location>
</feature>
<evidence type="ECO:0000313" key="3">
    <source>
        <dbReference type="Proteomes" id="UP001235939"/>
    </source>
</evidence>
<accession>A0ABY6KBZ8</accession>
<organism evidence="2 3">
    <name type="scientific">Cordylochernes scorpioides</name>
    <dbReference type="NCBI Taxonomy" id="51811"/>
    <lineage>
        <taxon>Eukaryota</taxon>
        <taxon>Metazoa</taxon>
        <taxon>Ecdysozoa</taxon>
        <taxon>Arthropoda</taxon>
        <taxon>Chelicerata</taxon>
        <taxon>Arachnida</taxon>
        <taxon>Pseudoscorpiones</taxon>
        <taxon>Cheliferoidea</taxon>
        <taxon>Chernetidae</taxon>
        <taxon>Cordylochernes</taxon>
    </lineage>
</organism>
<feature type="compositionally biased region" description="Basic and acidic residues" evidence="1">
    <location>
        <begin position="1"/>
        <end position="18"/>
    </location>
</feature>
<dbReference type="Proteomes" id="UP001235939">
    <property type="component" value="Chromosome 03"/>
</dbReference>
<proteinExistence type="predicted"/>
<sequence length="85" mass="10001">MAESGGHSRDRRTADRIYGHGRKWRPLQRQKNSRQDLWTWQKVEATPETEEQQTGPMDMAESGGHSRDRRTADRAYGHGRKWRPL</sequence>
<dbReference type="EMBL" id="CP092865">
    <property type="protein sequence ID" value="UYV64755.1"/>
    <property type="molecule type" value="Genomic_DNA"/>
</dbReference>
<feature type="compositionally biased region" description="Basic and acidic residues" evidence="1">
    <location>
        <begin position="64"/>
        <end position="76"/>
    </location>
</feature>